<evidence type="ECO:0000256" key="1">
    <source>
        <dbReference type="SAM" id="MobiDB-lite"/>
    </source>
</evidence>
<name>A0A5N6KW43_9ROSI</name>
<evidence type="ECO:0000313" key="3">
    <source>
        <dbReference type="Proteomes" id="UP000327013"/>
    </source>
</evidence>
<proteinExistence type="predicted"/>
<organism evidence="2 3">
    <name type="scientific">Carpinus fangiana</name>
    <dbReference type="NCBI Taxonomy" id="176857"/>
    <lineage>
        <taxon>Eukaryota</taxon>
        <taxon>Viridiplantae</taxon>
        <taxon>Streptophyta</taxon>
        <taxon>Embryophyta</taxon>
        <taxon>Tracheophyta</taxon>
        <taxon>Spermatophyta</taxon>
        <taxon>Magnoliopsida</taxon>
        <taxon>eudicotyledons</taxon>
        <taxon>Gunneridae</taxon>
        <taxon>Pentapetalae</taxon>
        <taxon>rosids</taxon>
        <taxon>fabids</taxon>
        <taxon>Fagales</taxon>
        <taxon>Betulaceae</taxon>
        <taxon>Carpinus</taxon>
    </lineage>
</organism>
<reference evidence="2 3" key="1">
    <citation type="submission" date="2019-06" db="EMBL/GenBank/DDBJ databases">
        <title>A chromosomal-level reference genome of Carpinus fangiana (Coryloideae, Betulaceae).</title>
        <authorList>
            <person name="Yang X."/>
            <person name="Wang Z."/>
            <person name="Zhang L."/>
            <person name="Hao G."/>
            <person name="Liu J."/>
            <person name="Yang Y."/>
        </authorList>
    </citation>
    <scope>NUCLEOTIDE SEQUENCE [LARGE SCALE GENOMIC DNA]</scope>
    <source>
        <strain evidence="2">Cfa_2016G</strain>
        <tissue evidence="2">Leaf</tissue>
    </source>
</reference>
<accession>A0A5N6KW43</accession>
<dbReference type="OrthoDB" id="10505213at2759"/>
<dbReference type="EMBL" id="VIBQ01000013">
    <property type="protein sequence ID" value="KAB8345935.1"/>
    <property type="molecule type" value="Genomic_DNA"/>
</dbReference>
<protein>
    <submittedName>
        <fullName evidence="2">Uncharacterized protein</fullName>
    </submittedName>
</protein>
<feature type="region of interest" description="Disordered" evidence="1">
    <location>
        <begin position="127"/>
        <end position="150"/>
    </location>
</feature>
<sequence length="226" mass="24719">MGTILSMFIRTCSPEGGQQSIVSVGRMYNDALRECPEIVHEWMKNWHWEIPQLDDSVRFYRRPIIATIDGMVQNAMNAAKPAARTAKMKYTLPFPRALLSTGKNCATTNVEIQFAARAQLCVAPTASGPTNSLERMNGTGPRPRPNDPTKVKTAMADSVAVDVKIATASTSDEVPMPNSDKTRHLLRPSRSLSGAHDTVTTRLKSDTSRLMSADDVVSRSVSSDTP</sequence>
<feature type="region of interest" description="Disordered" evidence="1">
    <location>
        <begin position="168"/>
        <end position="226"/>
    </location>
</feature>
<feature type="compositionally biased region" description="Low complexity" evidence="1">
    <location>
        <begin position="213"/>
        <end position="226"/>
    </location>
</feature>
<keyword evidence="3" id="KW-1185">Reference proteome</keyword>
<comment type="caution">
    <text evidence="2">The sequence shown here is derived from an EMBL/GenBank/DDBJ whole genome shotgun (WGS) entry which is preliminary data.</text>
</comment>
<gene>
    <name evidence="2" type="ORF">FH972_022988</name>
</gene>
<evidence type="ECO:0000313" key="2">
    <source>
        <dbReference type="EMBL" id="KAB8345935.1"/>
    </source>
</evidence>
<dbReference type="AlphaFoldDB" id="A0A5N6KW43"/>
<dbReference type="Proteomes" id="UP000327013">
    <property type="component" value="Unassembled WGS sequence"/>
</dbReference>